<evidence type="ECO:0000256" key="1">
    <source>
        <dbReference type="ARBA" id="ARBA00004162"/>
    </source>
</evidence>
<name>B8CPT1_SHEPW</name>
<evidence type="ECO:0000313" key="10">
    <source>
        <dbReference type="Proteomes" id="UP000000753"/>
    </source>
</evidence>
<gene>
    <name evidence="9" type="ordered locus">swp_3079</name>
</gene>
<dbReference type="RefSeq" id="WP_020913145.1">
    <property type="nucleotide sequence ID" value="NC_011566.1"/>
</dbReference>
<feature type="transmembrane region" description="Helical" evidence="8">
    <location>
        <begin position="12"/>
        <end position="36"/>
    </location>
</feature>
<evidence type="ECO:0000256" key="6">
    <source>
        <dbReference type="ARBA" id="ARBA00023136"/>
    </source>
</evidence>
<dbReference type="GO" id="GO:0005886">
    <property type="term" value="C:plasma membrane"/>
    <property type="evidence" value="ECO:0007669"/>
    <property type="project" value="UniProtKB-SubCell"/>
</dbReference>
<keyword evidence="4 7" id="KW-0812">Transmembrane</keyword>
<organism evidence="9 10">
    <name type="scientific">Shewanella piezotolerans (strain WP3 / JCM 13877)</name>
    <dbReference type="NCBI Taxonomy" id="225849"/>
    <lineage>
        <taxon>Bacteria</taxon>
        <taxon>Pseudomonadati</taxon>
        <taxon>Pseudomonadota</taxon>
        <taxon>Gammaproteobacteria</taxon>
        <taxon>Alteromonadales</taxon>
        <taxon>Shewanellaceae</taxon>
        <taxon>Shewanella</taxon>
    </lineage>
</organism>
<dbReference type="HOGENOM" id="CLU_085305_4_0_6"/>
<accession>B8CPT1</accession>
<dbReference type="GO" id="GO:0015031">
    <property type="term" value="P:protein transport"/>
    <property type="evidence" value="ECO:0007669"/>
    <property type="project" value="UniProtKB-KW"/>
</dbReference>
<comment type="subcellular location">
    <subcellularLocation>
        <location evidence="1">Cell membrane</location>
        <topology evidence="1">Single-pass membrane protein</topology>
    </subcellularLocation>
    <subcellularLocation>
        <location evidence="7">Cell membrane</location>
        <topology evidence="7">Single-pass type II membrane protein</topology>
    </subcellularLocation>
</comment>
<keyword evidence="6 8" id="KW-0472">Membrane</keyword>
<evidence type="ECO:0000256" key="2">
    <source>
        <dbReference type="ARBA" id="ARBA00005811"/>
    </source>
</evidence>
<evidence type="ECO:0000256" key="8">
    <source>
        <dbReference type="SAM" id="Phobius"/>
    </source>
</evidence>
<sequence length="133" mass="15146">MKINNDISARPVIEPMLSLINVVFLLLIFFLVVGHITTEQQIEIQMLASENQHKSLSEPSEDWLYINLDGECFYHDKPLKTVEFGQVLPVQQTLYVAVDASLPMGDLQPIIDELEQLDIADISLITRLEESHQ</sequence>
<keyword evidence="7" id="KW-0813">Transport</keyword>
<evidence type="ECO:0000256" key="5">
    <source>
        <dbReference type="ARBA" id="ARBA00022989"/>
    </source>
</evidence>
<dbReference type="EMBL" id="CP000472">
    <property type="protein sequence ID" value="ACJ29794.1"/>
    <property type="molecule type" value="Genomic_DNA"/>
</dbReference>
<dbReference type="InterPro" id="IPR003400">
    <property type="entry name" value="ExbD"/>
</dbReference>
<dbReference type="STRING" id="225849.swp_3079"/>
<proteinExistence type="inferred from homology"/>
<protein>
    <submittedName>
        <fullName evidence="9">Biopolymer transport exbD protein</fullName>
    </submittedName>
</protein>
<keyword evidence="3" id="KW-1003">Cell membrane</keyword>
<comment type="similarity">
    <text evidence="2 7">Belongs to the ExbD/TolR family.</text>
</comment>
<evidence type="ECO:0000256" key="4">
    <source>
        <dbReference type="ARBA" id="ARBA00022692"/>
    </source>
</evidence>
<dbReference type="Pfam" id="PF02472">
    <property type="entry name" value="ExbD"/>
    <property type="match status" value="1"/>
</dbReference>
<dbReference type="OrthoDB" id="9798629at2"/>
<dbReference type="Proteomes" id="UP000000753">
    <property type="component" value="Chromosome"/>
</dbReference>
<evidence type="ECO:0000256" key="7">
    <source>
        <dbReference type="RuleBase" id="RU003879"/>
    </source>
</evidence>
<keyword evidence="7" id="KW-0653">Protein transport</keyword>
<keyword evidence="10" id="KW-1185">Reference proteome</keyword>
<dbReference type="PANTHER" id="PTHR30558:SF3">
    <property type="entry name" value="BIOPOLYMER TRANSPORT PROTEIN EXBD-RELATED"/>
    <property type="match status" value="1"/>
</dbReference>
<keyword evidence="5 8" id="KW-1133">Transmembrane helix</keyword>
<dbReference type="GO" id="GO:0022857">
    <property type="term" value="F:transmembrane transporter activity"/>
    <property type="evidence" value="ECO:0007669"/>
    <property type="project" value="InterPro"/>
</dbReference>
<evidence type="ECO:0000256" key="3">
    <source>
        <dbReference type="ARBA" id="ARBA00022475"/>
    </source>
</evidence>
<evidence type="ECO:0000313" key="9">
    <source>
        <dbReference type="EMBL" id="ACJ29794.1"/>
    </source>
</evidence>
<dbReference type="AlphaFoldDB" id="B8CPT1"/>
<reference evidence="9 10" key="1">
    <citation type="journal article" date="2008" name="PLoS ONE">
        <title>Environmental adaptation: genomic analysis of the piezotolerant and psychrotolerant deep-sea iron reducing bacterium Shewanella piezotolerans WP3.</title>
        <authorList>
            <person name="Wang F."/>
            <person name="Wang J."/>
            <person name="Jian H."/>
            <person name="Zhang B."/>
            <person name="Li S."/>
            <person name="Wang F."/>
            <person name="Zeng X."/>
            <person name="Gao L."/>
            <person name="Bartlett D.H."/>
            <person name="Yu J."/>
            <person name="Hu S."/>
            <person name="Xiao X."/>
        </authorList>
    </citation>
    <scope>NUCLEOTIDE SEQUENCE [LARGE SCALE GENOMIC DNA]</scope>
    <source>
        <strain evidence="10">WP3 / JCM 13877</strain>
    </source>
</reference>
<dbReference type="KEGG" id="swp:swp_3079"/>
<dbReference type="PANTHER" id="PTHR30558">
    <property type="entry name" value="EXBD MEMBRANE COMPONENT OF PMF-DRIVEN MACROMOLECULE IMPORT SYSTEM"/>
    <property type="match status" value="1"/>
</dbReference>